<dbReference type="EMBL" id="CM042040">
    <property type="protein sequence ID" value="KAI3717351.1"/>
    <property type="molecule type" value="Genomic_DNA"/>
</dbReference>
<dbReference type="Proteomes" id="UP001056120">
    <property type="component" value="Linkage Group LG23"/>
</dbReference>
<reference evidence="1 2" key="2">
    <citation type="journal article" date="2022" name="Mol. Ecol. Resour.">
        <title>The genomes of chicory, endive, great burdock and yacon provide insights into Asteraceae paleo-polyploidization history and plant inulin production.</title>
        <authorList>
            <person name="Fan W."/>
            <person name="Wang S."/>
            <person name="Wang H."/>
            <person name="Wang A."/>
            <person name="Jiang F."/>
            <person name="Liu H."/>
            <person name="Zhao H."/>
            <person name="Xu D."/>
            <person name="Zhang Y."/>
        </authorList>
    </citation>
    <scope>NUCLEOTIDE SEQUENCE [LARGE SCALE GENOMIC DNA]</scope>
    <source>
        <strain evidence="2">cv. Yunnan</strain>
        <tissue evidence="1">Leaves</tissue>
    </source>
</reference>
<accession>A0ACB9B557</accession>
<keyword evidence="2" id="KW-1185">Reference proteome</keyword>
<name>A0ACB9B557_9ASTR</name>
<evidence type="ECO:0000313" key="1">
    <source>
        <dbReference type="EMBL" id="KAI3717351.1"/>
    </source>
</evidence>
<gene>
    <name evidence="1" type="ORF">L1987_68920</name>
</gene>
<comment type="caution">
    <text evidence="1">The sequence shown here is derived from an EMBL/GenBank/DDBJ whole genome shotgun (WGS) entry which is preliminary data.</text>
</comment>
<evidence type="ECO:0000313" key="2">
    <source>
        <dbReference type="Proteomes" id="UP001056120"/>
    </source>
</evidence>
<protein>
    <submittedName>
        <fullName evidence="1">Uncharacterized protein</fullName>
    </submittedName>
</protein>
<reference evidence="2" key="1">
    <citation type="journal article" date="2022" name="Mol. Ecol. Resour.">
        <title>The genomes of chicory, endive, great burdock and yacon provide insights into Asteraceae palaeo-polyploidization history and plant inulin production.</title>
        <authorList>
            <person name="Fan W."/>
            <person name="Wang S."/>
            <person name="Wang H."/>
            <person name="Wang A."/>
            <person name="Jiang F."/>
            <person name="Liu H."/>
            <person name="Zhao H."/>
            <person name="Xu D."/>
            <person name="Zhang Y."/>
        </authorList>
    </citation>
    <scope>NUCLEOTIDE SEQUENCE [LARGE SCALE GENOMIC DNA]</scope>
    <source>
        <strain evidence="2">cv. Yunnan</strain>
    </source>
</reference>
<organism evidence="1 2">
    <name type="scientific">Smallanthus sonchifolius</name>
    <dbReference type="NCBI Taxonomy" id="185202"/>
    <lineage>
        <taxon>Eukaryota</taxon>
        <taxon>Viridiplantae</taxon>
        <taxon>Streptophyta</taxon>
        <taxon>Embryophyta</taxon>
        <taxon>Tracheophyta</taxon>
        <taxon>Spermatophyta</taxon>
        <taxon>Magnoliopsida</taxon>
        <taxon>eudicotyledons</taxon>
        <taxon>Gunneridae</taxon>
        <taxon>Pentapetalae</taxon>
        <taxon>asterids</taxon>
        <taxon>campanulids</taxon>
        <taxon>Asterales</taxon>
        <taxon>Asteraceae</taxon>
        <taxon>Asteroideae</taxon>
        <taxon>Heliantheae alliance</taxon>
        <taxon>Millerieae</taxon>
        <taxon>Smallanthus</taxon>
    </lineage>
</organism>
<sequence length="86" mass="10123">MFLTLEQDNAERTSSSVVLINILKPLDPDRWPYPLTNESFATRNMKFLDLVVKCLIKLTKVIQSTIYDVDLDRILQLILQRIHMYL</sequence>
<proteinExistence type="predicted"/>